<dbReference type="AlphaFoldDB" id="A0AAE3EV21"/>
<dbReference type="RefSeq" id="WP_317901333.1">
    <property type="nucleotide sequence ID" value="NZ_JAIRBC010000006.1"/>
</dbReference>
<comment type="caution">
    <text evidence="1">The sequence shown here is derived from an EMBL/GenBank/DDBJ whole genome shotgun (WGS) entry which is preliminary data.</text>
</comment>
<keyword evidence="2" id="KW-1185">Reference proteome</keyword>
<reference evidence="1" key="1">
    <citation type="submission" date="2023-02" db="EMBL/GenBank/DDBJ databases">
        <title>Genome of Flavobacteriaceae gen. nov. sp. strain F89.</title>
        <authorList>
            <person name="Wang Y."/>
        </authorList>
    </citation>
    <scope>NUCLEOTIDE SEQUENCE</scope>
    <source>
        <strain evidence="1">F89</strain>
    </source>
</reference>
<dbReference type="InterPro" id="IPR029069">
    <property type="entry name" value="HotDog_dom_sf"/>
</dbReference>
<name>A0AAE3EV21_9FLAO</name>
<dbReference type="Gene3D" id="3.10.129.10">
    <property type="entry name" value="Hotdog Thioesterase"/>
    <property type="match status" value="1"/>
</dbReference>
<sequence length="145" mass="16243">MNLLEKEILDRQIIEKLIPQKNPFVMVDKLLFFSNEKIVSGFTISRGNLFVQDSFFTAPGLLEHMAQSVALHTGYQYFLKQEPAPTGYIGAIKHIEFYSLPPVDSEVTTTVNILYEIMGVTLVRAETTSAGSVIARSEMKTVLVD</sequence>
<dbReference type="InterPro" id="IPR016776">
    <property type="entry name" value="ApeP-like_dehydratase"/>
</dbReference>
<evidence type="ECO:0000313" key="1">
    <source>
        <dbReference type="EMBL" id="MCG2460191.1"/>
    </source>
</evidence>
<gene>
    <name evidence="1" type="ORF">K8352_05485</name>
</gene>
<dbReference type="SUPFAM" id="SSF54637">
    <property type="entry name" value="Thioesterase/thiol ester dehydrase-isomerase"/>
    <property type="match status" value="1"/>
</dbReference>
<evidence type="ECO:0000313" key="2">
    <source>
        <dbReference type="Proteomes" id="UP001200642"/>
    </source>
</evidence>
<dbReference type="EMBL" id="JAIRBC010000006">
    <property type="protein sequence ID" value="MCG2460191.1"/>
    <property type="molecule type" value="Genomic_DNA"/>
</dbReference>
<dbReference type="Pfam" id="PF22817">
    <property type="entry name" value="ApeP-like"/>
    <property type="match status" value="1"/>
</dbReference>
<dbReference type="Proteomes" id="UP001200642">
    <property type="component" value="Unassembled WGS sequence"/>
</dbReference>
<protein>
    <submittedName>
        <fullName evidence="1">Uncharacterized protein</fullName>
    </submittedName>
</protein>
<accession>A0AAE3EV21</accession>
<proteinExistence type="predicted"/>
<organism evidence="1 2">
    <name type="scientific">Cerina litoralis</name>
    <dbReference type="NCBI Taxonomy" id="2874477"/>
    <lineage>
        <taxon>Bacteria</taxon>
        <taxon>Pseudomonadati</taxon>
        <taxon>Bacteroidota</taxon>
        <taxon>Flavobacteriia</taxon>
        <taxon>Flavobacteriales</taxon>
        <taxon>Flavobacteriaceae</taxon>
        <taxon>Cerina</taxon>
    </lineage>
</organism>